<dbReference type="Pfam" id="PF00535">
    <property type="entry name" value="Glycos_transf_2"/>
    <property type="match status" value="1"/>
</dbReference>
<dbReference type="AlphaFoldDB" id="A0A7W0BWB1"/>
<evidence type="ECO:0000313" key="4">
    <source>
        <dbReference type="Proteomes" id="UP000580891"/>
    </source>
</evidence>
<protein>
    <submittedName>
        <fullName evidence="3">Glycosyltransferase involved in cell wall biosynthesis</fullName>
    </submittedName>
</protein>
<dbReference type="GO" id="GO:0004653">
    <property type="term" value="F:polypeptide N-acetylgalactosaminyltransferase activity"/>
    <property type="evidence" value="ECO:0007669"/>
    <property type="project" value="TreeGrafter"/>
</dbReference>
<dbReference type="PANTHER" id="PTHR11675">
    <property type="entry name" value="N-ACETYLGALACTOSAMINYLTRANSFERASE"/>
    <property type="match status" value="1"/>
</dbReference>
<dbReference type="Proteomes" id="UP000580891">
    <property type="component" value="Unassembled WGS sequence"/>
</dbReference>
<evidence type="ECO:0000313" key="3">
    <source>
        <dbReference type="EMBL" id="MBA2873216.1"/>
    </source>
</evidence>
<name>A0A7W0BWB1_9BACL</name>
<evidence type="ECO:0000256" key="1">
    <source>
        <dbReference type="ARBA" id="ARBA00023157"/>
    </source>
</evidence>
<reference evidence="3 4" key="1">
    <citation type="submission" date="2020-07" db="EMBL/GenBank/DDBJ databases">
        <title>Genomic Encyclopedia of Type Strains, Phase IV (KMG-IV): sequencing the most valuable type-strain genomes for metagenomic binning, comparative biology and taxonomic classification.</title>
        <authorList>
            <person name="Goeker M."/>
        </authorList>
    </citation>
    <scope>NUCLEOTIDE SEQUENCE [LARGE SCALE GENOMIC DNA]</scope>
    <source>
        <strain evidence="3 4">DSM 25220</strain>
    </source>
</reference>
<evidence type="ECO:0000259" key="2">
    <source>
        <dbReference type="Pfam" id="PF00535"/>
    </source>
</evidence>
<keyword evidence="3" id="KW-0808">Transferase</keyword>
<comment type="caution">
    <text evidence="3">The sequence shown here is derived from an EMBL/GenBank/DDBJ whole genome shotgun (WGS) entry which is preliminary data.</text>
</comment>
<keyword evidence="4" id="KW-1185">Reference proteome</keyword>
<dbReference type="InterPro" id="IPR029044">
    <property type="entry name" value="Nucleotide-diphossugar_trans"/>
</dbReference>
<organism evidence="3 4">
    <name type="scientific">[Anoxybacillus] calidus</name>
    <dbReference type="NCBI Taxonomy" id="575178"/>
    <lineage>
        <taxon>Bacteria</taxon>
        <taxon>Bacillati</taxon>
        <taxon>Bacillota</taxon>
        <taxon>Bacilli</taxon>
        <taxon>Bacillales</taxon>
        <taxon>Anoxybacillaceae</taxon>
        <taxon>Paranoxybacillus</taxon>
    </lineage>
</organism>
<gene>
    <name evidence="3" type="ORF">HNQ85_003560</name>
</gene>
<dbReference type="RefSeq" id="WP_246326907.1">
    <property type="nucleotide sequence ID" value="NZ_JACDUU010000017.1"/>
</dbReference>
<dbReference type="Gene3D" id="3.90.550.10">
    <property type="entry name" value="Spore Coat Polysaccharide Biosynthesis Protein SpsA, Chain A"/>
    <property type="match status" value="1"/>
</dbReference>
<proteinExistence type="predicted"/>
<feature type="domain" description="Glycosyltransferase 2-like" evidence="2">
    <location>
        <begin position="8"/>
        <end position="172"/>
    </location>
</feature>
<dbReference type="InterPro" id="IPR001173">
    <property type="entry name" value="Glyco_trans_2-like"/>
</dbReference>
<dbReference type="PANTHER" id="PTHR11675:SF43">
    <property type="entry name" value="POLYPEPTIDE N-ACETYLGALACTOSAMINYLTRANSFERASE 1"/>
    <property type="match status" value="1"/>
</dbReference>
<dbReference type="SUPFAM" id="SSF53448">
    <property type="entry name" value="Nucleotide-diphospho-sugar transferases"/>
    <property type="match status" value="1"/>
</dbReference>
<dbReference type="EMBL" id="JACDUU010000017">
    <property type="protein sequence ID" value="MBA2873216.1"/>
    <property type="molecule type" value="Genomic_DNA"/>
</dbReference>
<accession>A0A7W0BWB1</accession>
<sequence length="293" mass="34145">MANKPLVSLIMPVKNEGKHIKNTIESAFSVKTDCDFEIVVVDDDSQDGCCYFLKKNKNEKIKLINTEGLGAANARNAGAEHAKGDIFIFCDAHLFFEDYWIDRLIEPIQKGIADATNPGIADVKNPENIGYGYTWNENLEPKWNREKKKEPYPSPLLAGGCLAISRKAFEDIDGFERGFRVWGREDEEISLKLWLFGYKCYIVPDVTVLHVFRPTAPPFELKWEHVDYNLLRMAFLHFNYERIYNSTKQIKYSLKTLLMAELLQTDILEKRALYEQKRKYDDDWYMKKFNIPF</sequence>
<keyword evidence="1" id="KW-1015">Disulfide bond</keyword>
<dbReference type="GO" id="GO:0006493">
    <property type="term" value="P:protein O-linked glycosylation"/>
    <property type="evidence" value="ECO:0007669"/>
    <property type="project" value="TreeGrafter"/>
</dbReference>